<organism evidence="1 2">
    <name type="scientific">Pseudothauera rhizosphaerae</name>
    <dbReference type="NCBI Taxonomy" id="2565932"/>
    <lineage>
        <taxon>Bacteria</taxon>
        <taxon>Pseudomonadati</taxon>
        <taxon>Pseudomonadota</taxon>
        <taxon>Betaproteobacteria</taxon>
        <taxon>Rhodocyclales</taxon>
        <taxon>Zoogloeaceae</taxon>
        <taxon>Pseudothauera</taxon>
    </lineage>
</organism>
<gene>
    <name evidence="1" type="ORF">E6O51_19080</name>
</gene>
<dbReference type="RefSeq" id="WP_136386613.1">
    <property type="nucleotide sequence ID" value="NZ_SSOD01000020.1"/>
</dbReference>
<sequence length="263" mass="28546">MCLIALAWQAHPDYPLVVAANRDEFFARPAAAAHWWPDLPDLLAGRDLEGGGTWMGVSRDGRFAALTNYRDPSLRRDGVPSRGLLVRDCLTAPEAAEPTLAGIARHADSYAAFNLLVGDGERLGAFESVTGRIHMLAPGIYGLSNHLLDTPWPKVRQARERLATALGSQPDEELDEEAILALLRDGTPAAEADLPHTGVGAEWERWLSPAFIRAPGYGTRCSTMLTVRRDGQVRLREWTWTEDGDLAGEATHGFAIDGSGQAA</sequence>
<dbReference type="EMBL" id="SSOD01000020">
    <property type="protein sequence ID" value="THF56519.1"/>
    <property type="molecule type" value="Genomic_DNA"/>
</dbReference>
<dbReference type="InterPro" id="IPR008551">
    <property type="entry name" value="TANGO2"/>
</dbReference>
<dbReference type="PANTHER" id="PTHR17985:SF8">
    <property type="entry name" value="TRANSPORT AND GOLGI ORGANIZATION PROTEIN 2 HOMOLOG"/>
    <property type="match status" value="1"/>
</dbReference>
<comment type="caution">
    <text evidence="1">The sequence shown here is derived from an EMBL/GenBank/DDBJ whole genome shotgun (WGS) entry which is preliminary data.</text>
</comment>
<accession>A0A4S4AC29</accession>
<evidence type="ECO:0000313" key="2">
    <source>
        <dbReference type="Proteomes" id="UP000307956"/>
    </source>
</evidence>
<dbReference type="OrthoDB" id="4380123at2"/>
<dbReference type="PANTHER" id="PTHR17985">
    <property type="entry name" value="SER/THR-RICH PROTEIN T10 IN DGCR REGION"/>
    <property type="match status" value="1"/>
</dbReference>
<evidence type="ECO:0000313" key="1">
    <source>
        <dbReference type="EMBL" id="THF56519.1"/>
    </source>
</evidence>
<name>A0A4S4AC29_9RHOO</name>
<dbReference type="Pfam" id="PF05742">
    <property type="entry name" value="TANGO2"/>
    <property type="match status" value="1"/>
</dbReference>
<dbReference type="Proteomes" id="UP000307956">
    <property type="component" value="Unassembled WGS sequence"/>
</dbReference>
<reference evidence="1 2" key="1">
    <citation type="submission" date="2019-04" db="EMBL/GenBank/DDBJ databases">
        <title>Azoarcus rhizosphaerae sp. nov. isolated from rhizosphere of Ficus religiosa.</title>
        <authorList>
            <person name="Lin S.-Y."/>
            <person name="Hameed A."/>
            <person name="Hsu Y.-H."/>
            <person name="Young C.-C."/>
        </authorList>
    </citation>
    <scope>NUCLEOTIDE SEQUENCE [LARGE SCALE GENOMIC DNA]</scope>
    <source>
        <strain evidence="1 2">CC-YHH848</strain>
    </source>
</reference>
<proteinExistence type="predicted"/>
<keyword evidence="2" id="KW-1185">Reference proteome</keyword>
<dbReference type="Gene3D" id="3.60.60.10">
    <property type="entry name" value="Penicillin V Acylase, Chain A"/>
    <property type="match status" value="1"/>
</dbReference>
<protein>
    <submittedName>
        <fullName evidence="1">NRDE family protein</fullName>
    </submittedName>
</protein>
<dbReference type="AlphaFoldDB" id="A0A4S4AC29"/>